<proteinExistence type="predicted"/>
<accession>A0ABQ7VMF3</accession>
<dbReference type="Proteomes" id="UP000826656">
    <property type="component" value="Unassembled WGS sequence"/>
</dbReference>
<name>A0ABQ7VMF3_SOLTU</name>
<evidence type="ECO:0000313" key="2">
    <source>
        <dbReference type="Proteomes" id="UP000826656"/>
    </source>
</evidence>
<comment type="caution">
    <text evidence="1">The sequence shown here is derived from an EMBL/GenBank/DDBJ whole genome shotgun (WGS) entry which is preliminary data.</text>
</comment>
<dbReference type="EMBL" id="JAIVGD010000011">
    <property type="protein sequence ID" value="KAH0769691.1"/>
    <property type="molecule type" value="Genomic_DNA"/>
</dbReference>
<sequence>MKSFTSSYQMSLLYLILELAQNKHNHPHLNHLYLLEGVTIEIAKAVIGALSGELFATAENAPMVPPVVLSELAPYVLFAEKLDR</sequence>
<gene>
    <name evidence="1" type="ORF">KY290_013672</name>
</gene>
<protein>
    <submittedName>
        <fullName evidence="1">Uncharacterized protein</fullName>
    </submittedName>
</protein>
<reference evidence="1 2" key="1">
    <citation type="journal article" date="2021" name="bioRxiv">
        <title>Chromosome-scale and haplotype-resolved genome assembly of a tetraploid potato cultivar.</title>
        <authorList>
            <person name="Sun H."/>
            <person name="Jiao W.-B."/>
            <person name="Krause K."/>
            <person name="Campoy J.A."/>
            <person name="Goel M."/>
            <person name="Folz-Donahue K."/>
            <person name="Kukat C."/>
            <person name="Huettel B."/>
            <person name="Schneeberger K."/>
        </authorList>
    </citation>
    <scope>NUCLEOTIDE SEQUENCE [LARGE SCALE GENOMIC DNA]</scope>
    <source>
        <strain evidence="1">SolTubOtavaFocal</strain>
        <tissue evidence="1">Leaves</tissue>
    </source>
</reference>
<organism evidence="1 2">
    <name type="scientific">Solanum tuberosum</name>
    <name type="common">Potato</name>
    <dbReference type="NCBI Taxonomy" id="4113"/>
    <lineage>
        <taxon>Eukaryota</taxon>
        <taxon>Viridiplantae</taxon>
        <taxon>Streptophyta</taxon>
        <taxon>Embryophyta</taxon>
        <taxon>Tracheophyta</taxon>
        <taxon>Spermatophyta</taxon>
        <taxon>Magnoliopsida</taxon>
        <taxon>eudicotyledons</taxon>
        <taxon>Gunneridae</taxon>
        <taxon>Pentapetalae</taxon>
        <taxon>asterids</taxon>
        <taxon>lamiids</taxon>
        <taxon>Solanales</taxon>
        <taxon>Solanaceae</taxon>
        <taxon>Solanoideae</taxon>
        <taxon>Solaneae</taxon>
        <taxon>Solanum</taxon>
    </lineage>
</organism>
<evidence type="ECO:0000313" key="1">
    <source>
        <dbReference type="EMBL" id="KAH0769691.1"/>
    </source>
</evidence>
<keyword evidence="2" id="KW-1185">Reference proteome</keyword>